<feature type="domain" description="DDE Tnp4" evidence="3">
    <location>
        <begin position="122"/>
        <end position="181"/>
    </location>
</feature>
<evidence type="ECO:0000313" key="4">
    <source>
        <dbReference type="EMBL" id="EKX55026.1"/>
    </source>
</evidence>
<dbReference type="GO" id="GO:0046872">
    <property type="term" value="F:metal ion binding"/>
    <property type="evidence" value="ECO:0007669"/>
    <property type="project" value="UniProtKB-KW"/>
</dbReference>
<evidence type="ECO:0000259" key="3">
    <source>
        <dbReference type="Pfam" id="PF13359"/>
    </source>
</evidence>
<sequence>LQGDYFRRYYRVSWNTFQVILTRISPMIDKADVFASRGCITSEIRLACVLRWLAGGSHLDITSVHGISSTAFWDAVDLILDSINTGFDISFPFNDDLEMQKIAHGFANLHASPLFHHCVGAVDGMLLQIQSPASSDTQTPSRFWCRKGFYALNVQGVCDSTMRFVYVGINAPGSVHDCAAW</sequence>
<dbReference type="OrthoDB" id="6078626at2759"/>
<dbReference type="eggNOG" id="ENOG502SAQU">
    <property type="taxonomic scope" value="Eukaryota"/>
</dbReference>
<dbReference type="RefSeq" id="XP_005842006.1">
    <property type="nucleotide sequence ID" value="XM_005841949.1"/>
</dbReference>
<dbReference type="HOGENOM" id="CLU_1443625_0_0_1"/>
<feature type="non-terminal residue" evidence="4">
    <location>
        <position position="181"/>
    </location>
</feature>
<accession>L1K2G6</accession>
<reference evidence="4" key="1">
    <citation type="journal article" date="2012" name="Nature">
        <title>Algal genomes reveal evolutionary mosaicism and the fate of nucleomorphs.</title>
        <authorList>
            <consortium name="DOE Joint Genome Institute"/>
            <person name="Curtis B.A."/>
            <person name="Tanifuji G."/>
            <person name="Burki F."/>
            <person name="Gruber A."/>
            <person name="Irimia M."/>
            <person name="Maruyama S."/>
            <person name="Arias M.C."/>
            <person name="Ball S.G."/>
            <person name="Gile G.H."/>
            <person name="Hirakawa Y."/>
            <person name="Hopkins J.F."/>
            <person name="Kuo A."/>
            <person name="Rensing S.A."/>
            <person name="Schmutz J."/>
            <person name="Symeonidi A."/>
            <person name="Elias M."/>
            <person name="Eveleigh R.J."/>
            <person name="Herman E.K."/>
            <person name="Klute M.J."/>
            <person name="Nakayama T."/>
            <person name="Obornik M."/>
            <person name="Reyes-Prieto A."/>
            <person name="Armbrust E.V."/>
            <person name="Aves S.J."/>
            <person name="Beiko R.G."/>
            <person name="Coutinho P."/>
            <person name="Dacks J.B."/>
            <person name="Durnford D.G."/>
            <person name="Fast N.M."/>
            <person name="Green B.R."/>
            <person name="Grisdale C.J."/>
            <person name="Hempel F."/>
            <person name="Henrissat B."/>
            <person name="Hoppner M.P."/>
            <person name="Ishida K."/>
            <person name="Kim E."/>
            <person name="Koreny L."/>
            <person name="Kroth P.G."/>
            <person name="Liu Y."/>
            <person name="Malik S.B."/>
            <person name="Maier U.G."/>
            <person name="McRose D."/>
            <person name="Mock T."/>
            <person name="Neilson J.A."/>
            <person name="Onodera N.T."/>
            <person name="Poole A.M."/>
            <person name="Pritham E.J."/>
            <person name="Richards T.A."/>
            <person name="Rocap G."/>
            <person name="Roy S.W."/>
            <person name="Sarai C."/>
            <person name="Schaack S."/>
            <person name="Shirato S."/>
            <person name="Slamovits C.H."/>
            <person name="Spencer D.F."/>
            <person name="Suzuki S."/>
            <person name="Worden A.Z."/>
            <person name="Zauner S."/>
            <person name="Barry K."/>
            <person name="Bell C."/>
            <person name="Bharti A.K."/>
            <person name="Crow J.A."/>
            <person name="Grimwood J."/>
            <person name="Kramer R."/>
            <person name="Lindquist E."/>
            <person name="Lucas S."/>
            <person name="Salamov A."/>
            <person name="McFadden G.I."/>
            <person name="Lane C.E."/>
            <person name="Keeling P.J."/>
            <person name="Gray M.W."/>
            <person name="Grigoriev I.V."/>
            <person name="Archibald J.M."/>
        </authorList>
    </citation>
    <scope>NUCLEOTIDE SEQUENCE</scope>
    <source>
        <strain evidence="4">CCMP2712</strain>
    </source>
</reference>
<evidence type="ECO:0000256" key="1">
    <source>
        <dbReference type="ARBA" id="ARBA00001968"/>
    </source>
</evidence>
<dbReference type="KEGG" id="gtt:GUITHDRAFT_50618"/>
<gene>
    <name evidence="4" type="ORF">GUITHDRAFT_50618</name>
</gene>
<keyword evidence="2" id="KW-0479">Metal-binding</keyword>
<feature type="non-terminal residue" evidence="4">
    <location>
        <position position="1"/>
    </location>
</feature>
<dbReference type="InterPro" id="IPR027806">
    <property type="entry name" value="HARBI1_dom"/>
</dbReference>
<dbReference type="AlphaFoldDB" id="L1K2G6"/>
<dbReference type="Pfam" id="PF13359">
    <property type="entry name" value="DDE_Tnp_4"/>
    <property type="match status" value="1"/>
</dbReference>
<evidence type="ECO:0000256" key="2">
    <source>
        <dbReference type="ARBA" id="ARBA00022723"/>
    </source>
</evidence>
<dbReference type="EMBL" id="JH992966">
    <property type="protein sequence ID" value="EKX55026.1"/>
    <property type="molecule type" value="Genomic_DNA"/>
</dbReference>
<name>L1K2G6_GUITC</name>
<organism evidence="4">
    <name type="scientific">Guillardia theta (strain CCMP2712)</name>
    <name type="common">Cryptophyte</name>
    <dbReference type="NCBI Taxonomy" id="905079"/>
    <lineage>
        <taxon>Eukaryota</taxon>
        <taxon>Cryptophyceae</taxon>
        <taxon>Pyrenomonadales</taxon>
        <taxon>Geminigeraceae</taxon>
        <taxon>Guillardia</taxon>
    </lineage>
</organism>
<proteinExistence type="predicted"/>
<protein>
    <recommendedName>
        <fullName evidence="3">DDE Tnp4 domain-containing protein</fullName>
    </recommendedName>
</protein>
<dbReference type="OMA" id="INDAHAF"/>
<comment type="cofactor">
    <cofactor evidence="1">
        <name>a divalent metal cation</name>
        <dbReference type="ChEBI" id="CHEBI:60240"/>
    </cofactor>
</comment>
<dbReference type="PaxDb" id="55529-EKX55026"/>
<dbReference type="STRING" id="905079.L1K2G6"/>
<dbReference type="GeneID" id="17311524"/>